<evidence type="ECO:0000256" key="7">
    <source>
        <dbReference type="ARBA" id="ARBA00074222"/>
    </source>
</evidence>
<keyword evidence="4" id="KW-0460">Magnesium</keyword>
<dbReference type="RefSeq" id="XP_040733406.1">
    <property type="nucleotide sequence ID" value="XM_040877319.1"/>
</dbReference>
<feature type="domain" description="HIT" evidence="12">
    <location>
        <begin position="7"/>
        <end position="110"/>
    </location>
</feature>
<dbReference type="Pfam" id="PF01230">
    <property type="entry name" value="HIT"/>
    <property type="match status" value="1"/>
</dbReference>
<comment type="catalytic activity">
    <reaction evidence="6">
        <text>adenosine 5'-phosphoramidate + H2O = NH4(+) + AMP</text>
        <dbReference type="Rhea" id="RHEA:67916"/>
        <dbReference type="ChEBI" id="CHEBI:15377"/>
        <dbReference type="ChEBI" id="CHEBI:28938"/>
        <dbReference type="ChEBI" id="CHEBI:57890"/>
        <dbReference type="ChEBI" id="CHEBI:456215"/>
    </reaction>
    <physiologicalReaction direction="left-to-right" evidence="6">
        <dbReference type="Rhea" id="RHEA:67917"/>
    </physiologicalReaction>
</comment>
<evidence type="ECO:0000313" key="13">
    <source>
        <dbReference type="EMBL" id="RAO68890.1"/>
    </source>
</evidence>
<evidence type="ECO:0000256" key="8">
    <source>
        <dbReference type="ARBA" id="ARBA00076050"/>
    </source>
</evidence>
<reference evidence="13 14" key="1">
    <citation type="journal article" date="2017" name="Biotechnol. Biofuels">
        <title>Differential beta-glucosidase expression as a function of carbon source availability in Talaromyces amestolkiae: a genomic and proteomic approach.</title>
        <authorList>
            <person name="de Eugenio L.I."/>
            <person name="Mendez-Liter J.A."/>
            <person name="Nieto-Dominguez M."/>
            <person name="Alonso L."/>
            <person name="Gil-Munoz J."/>
            <person name="Barriuso J."/>
            <person name="Prieto A."/>
            <person name="Martinez M.J."/>
        </authorList>
    </citation>
    <scope>NUCLEOTIDE SEQUENCE [LARGE SCALE GENOMIC DNA]</scope>
    <source>
        <strain evidence="13 14">CIB</strain>
    </source>
</reference>
<dbReference type="PRINTS" id="PR00332">
    <property type="entry name" value="HISTRIAD"/>
</dbReference>
<sequence length="135" mass="15050">MTSPACIFCKIIKGDIPSFKIFESDKVFAFLDIQPLSRGHALVIPKYHGAKLVDIPDEYLTELLPVAKKIVVATGAEDFNVLQNNGRAAHQLVDHVHFHVIPKPNETEGLGIKWPAQATDMDKLKALFEELKSKM</sequence>
<dbReference type="OrthoDB" id="672793at2759"/>
<comment type="caution">
    <text evidence="13">The sequence shown here is derived from an EMBL/GenBank/DDBJ whole genome shotgun (WGS) entry which is preliminary data.</text>
</comment>
<dbReference type="FunFam" id="3.30.428.10:FF:000013">
    <property type="entry name" value="Hit family protein 1"/>
    <property type="match status" value="1"/>
</dbReference>
<dbReference type="PANTHER" id="PTHR46648">
    <property type="entry name" value="HIT FAMILY PROTEIN 1"/>
    <property type="match status" value="1"/>
</dbReference>
<dbReference type="SUPFAM" id="SSF54197">
    <property type="entry name" value="HIT-like"/>
    <property type="match status" value="1"/>
</dbReference>
<evidence type="ECO:0000256" key="3">
    <source>
        <dbReference type="ARBA" id="ARBA00022801"/>
    </source>
</evidence>
<dbReference type="PROSITE" id="PS51084">
    <property type="entry name" value="HIT_2"/>
    <property type="match status" value="1"/>
</dbReference>
<feature type="active site" description="Tele-AMP-histidine intermediate" evidence="9">
    <location>
        <position position="97"/>
    </location>
</feature>
<dbReference type="Proteomes" id="UP000249363">
    <property type="component" value="Unassembled WGS sequence"/>
</dbReference>
<dbReference type="GO" id="GO:0016787">
    <property type="term" value="F:hydrolase activity"/>
    <property type="evidence" value="ECO:0007669"/>
    <property type="project" value="UniProtKB-KW"/>
</dbReference>
<evidence type="ECO:0000256" key="1">
    <source>
        <dbReference type="ARBA" id="ARBA00001946"/>
    </source>
</evidence>
<dbReference type="EMBL" id="MIKG01000008">
    <property type="protein sequence ID" value="RAO68890.1"/>
    <property type="molecule type" value="Genomic_DNA"/>
</dbReference>
<proteinExistence type="inferred from homology"/>
<dbReference type="InterPro" id="IPR039384">
    <property type="entry name" value="HINT"/>
</dbReference>
<dbReference type="PANTHER" id="PTHR46648:SF1">
    <property type="entry name" value="ADENOSINE 5'-MONOPHOSPHORAMIDASE HNT1"/>
    <property type="match status" value="1"/>
</dbReference>
<dbReference type="InterPro" id="IPR019808">
    <property type="entry name" value="Histidine_triad_CS"/>
</dbReference>
<evidence type="ECO:0000256" key="2">
    <source>
        <dbReference type="ARBA" id="ARBA00022741"/>
    </source>
</evidence>
<evidence type="ECO:0000259" key="12">
    <source>
        <dbReference type="PROSITE" id="PS51084"/>
    </source>
</evidence>
<dbReference type="CDD" id="cd01277">
    <property type="entry name" value="HINT_subgroup"/>
    <property type="match status" value="1"/>
</dbReference>
<evidence type="ECO:0000256" key="9">
    <source>
        <dbReference type="PIRSR" id="PIRSR601310-1"/>
    </source>
</evidence>
<keyword evidence="14" id="KW-1185">Reference proteome</keyword>
<feature type="short sequence motif" description="Histidine triad motif" evidence="10 11">
    <location>
        <begin position="95"/>
        <end position="99"/>
    </location>
</feature>
<evidence type="ECO:0000313" key="14">
    <source>
        <dbReference type="Proteomes" id="UP000249363"/>
    </source>
</evidence>
<evidence type="ECO:0000256" key="10">
    <source>
        <dbReference type="PIRSR" id="PIRSR601310-3"/>
    </source>
</evidence>
<evidence type="ECO:0000256" key="5">
    <source>
        <dbReference type="ARBA" id="ARBA00025764"/>
    </source>
</evidence>
<dbReference type="PROSITE" id="PS00892">
    <property type="entry name" value="HIT_1"/>
    <property type="match status" value="1"/>
</dbReference>
<keyword evidence="3" id="KW-0378">Hydrolase</keyword>
<evidence type="ECO:0000256" key="6">
    <source>
        <dbReference type="ARBA" id="ARBA00052319"/>
    </source>
</evidence>
<gene>
    <name evidence="13" type="ORF">BHQ10_004902</name>
</gene>
<dbReference type="GO" id="GO:0009117">
    <property type="term" value="P:nucleotide metabolic process"/>
    <property type="evidence" value="ECO:0007669"/>
    <property type="project" value="TreeGrafter"/>
</dbReference>
<comment type="similarity">
    <text evidence="5">Belongs to the HINT family.</text>
</comment>
<dbReference type="InterPro" id="IPR011146">
    <property type="entry name" value="HIT-like"/>
</dbReference>
<dbReference type="InterPro" id="IPR001310">
    <property type="entry name" value="Histidine_triad_HIT"/>
</dbReference>
<dbReference type="Gene3D" id="3.30.428.10">
    <property type="entry name" value="HIT-like"/>
    <property type="match status" value="1"/>
</dbReference>
<evidence type="ECO:0000256" key="4">
    <source>
        <dbReference type="ARBA" id="ARBA00022842"/>
    </source>
</evidence>
<protein>
    <recommendedName>
        <fullName evidence="7">Adenosine 5'-monophosphoramidase HNT1</fullName>
    </recommendedName>
    <alternativeName>
        <fullName evidence="8">Histidine triad nucleotide-binding protein HNT1</fullName>
    </alternativeName>
</protein>
<dbReference type="InterPro" id="IPR036265">
    <property type="entry name" value="HIT-like_sf"/>
</dbReference>
<dbReference type="STRING" id="1196081.A0A364KZB0"/>
<keyword evidence="2" id="KW-0547">Nucleotide-binding</keyword>
<name>A0A364KZB0_TALAM</name>
<evidence type="ECO:0000256" key="11">
    <source>
        <dbReference type="PROSITE-ProRule" id="PRU00464"/>
    </source>
</evidence>
<accession>A0A364KZB0</accession>
<comment type="cofactor">
    <cofactor evidence="1">
        <name>Mg(2+)</name>
        <dbReference type="ChEBI" id="CHEBI:18420"/>
    </cofactor>
</comment>
<dbReference type="GeneID" id="63794118"/>
<dbReference type="AlphaFoldDB" id="A0A364KZB0"/>
<dbReference type="GO" id="GO:0000166">
    <property type="term" value="F:nucleotide binding"/>
    <property type="evidence" value="ECO:0007669"/>
    <property type="project" value="UniProtKB-KW"/>
</dbReference>
<organism evidence="13 14">
    <name type="scientific">Talaromyces amestolkiae</name>
    <dbReference type="NCBI Taxonomy" id="1196081"/>
    <lineage>
        <taxon>Eukaryota</taxon>
        <taxon>Fungi</taxon>
        <taxon>Dikarya</taxon>
        <taxon>Ascomycota</taxon>
        <taxon>Pezizomycotina</taxon>
        <taxon>Eurotiomycetes</taxon>
        <taxon>Eurotiomycetidae</taxon>
        <taxon>Eurotiales</taxon>
        <taxon>Trichocomaceae</taxon>
        <taxon>Talaromyces</taxon>
        <taxon>Talaromyces sect. Talaromyces</taxon>
    </lineage>
</organism>